<dbReference type="EMBL" id="JANTQA010000070">
    <property type="protein sequence ID" value="KAJ3424967.1"/>
    <property type="molecule type" value="Genomic_DNA"/>
</dbReference>
<accession>A0AAV7YAU7</accession>
<name>A0AAV7YAU7_9EUKA</name>
<feature type="coiled-coil region" evidence="1">
    <location>
        <begin position="36"/>
        <end position="63"/>
    </location>
</feature>
<dbReference type="PROSITE" id="PS50896">
    <property type="entry name" value="LISH"/>
    <property type="match status" value="1"/>
</dbReference>
<comment type="caution">
    <text evidence="2">The sequence shown here is derived from an EMBL/GenBank/DDBJ whole genome shotgun (WGS) entry which is preliminary data.</text>
</comment>
<sequence>MTQKKLPELLFLTLQKNGDLSNVLAQIQESVYDTLLDNKSELKEKQKTNKENLDEDLIQLLLQFLELSNLRYTASVLRSETGIGKGQNQRKPNNEVSLLEKIYKNYLEKQNTSMQEK</sequence>
<dbReference type="AlphaFoldDB" id="A0AAV7YAU7"/>
<evidence type="ECO:0000313" key="2">
    <source>
        <dbReference type="EMBL" id="KAJ3424967.1"/>
    </source>
</evidence>
<dbReference type="Proteomes" id="UP001146793">
    <property type="component" value="Unassembled WGS sequence"/>
</dbReference>
<dbReference type="InterPro" id="IPR006594">
    <property type="entry name" value="LisH"/>
</dbReference>
<proteinExistence type="predicted"/>
<protein>
    <submittedName>
        <fullName evidence="2">Lish domain-containing protein fopnl</fullName>
    </submittedName>
</protein>
<evidence type="ECO:0000256" key="1">
    <source>
        <dbReference type="SAM" id="Coils"/>
    </source>
</evidence>
<reference evidence="2" key="1">
    <citation type="submission" date="2022-08" db="EMBL/GenBank/DDBJ databases">
        <title>Novel sulphate-reducing endosymbionts in the free-living metamonad Anaeramoeba.</title>
        <authorList>
            <person name="Jerlstrom-Hultqvist J."/>
            <person name="Cepicka I."/>
            <person name="Gallot-Lavallee L."/>
            <person name="Salas-Leiva D."/>
            <person name="Curtis B.A."/>
            <person name="Zahonova K."/>
            <person name="Pipaliya S."/>
            <person name="Dacks J."/>
            <person name="Roger A.J."/>
        </authorList>
    </citation>
    <scope>NUCLEOTIDE SEQUENCE</scope>
    <source>
        <strain evidence="2">Busselton2</strain>
    </source>
</reference>
<gene>
    <name evidence="2" type="ORF">M0812_27396</name>
</gene>
<keyword evidence="1" id="KW-0175">Coiled coil</keyword>
<evidence type="ECO:0000313" key="3">
    <source>
        <dbReference type="Proteomes" id="UP001146793"/>
    </source>
</evidence>
<organism evidence="2 3">
    <name type="scientific">Anaeramoeba flamelloides</name>
    <dbReference type="NCBI Taxonomy" id="1746091"/>
    <lineage>
        <taxon>Eukaryota</taxon>
        <taxon>Metamonada</taxon>
        <taxon>Anaeramoebidae</taxon>
        <taxon>Anaeramoeba</taxon>
    </lineage>
</organism>